<feature type="compositionally biased region" description="Low complexity" evidence="3">
    <location>
        <begin position="97"/>
        <end position="135"/>
    </location>
</feature>
<dbReference type="InterPro" id="IPR001452">
    <property type="entry name" value="SH3_domain"/>
</dbReference>
<dbReference type="STRING" id="39966.A0A369KF94"/>
<evidence type="ECO:0000313" key="5">
    <source>
        <dbReference type="EMBL" id="RDB30414.1"/>
    </source>
</evidence>
<dbReference type="InParanoid" id="A0A369KF94"/>
<dbReference type="Proteomes" id="UP000076154">
    <property type="component" value="Unassembled WGS sequence"/>
</dbReference>
<gene>
    <name evidence="5" type="ORF">Hypma_007096</name>
</gene>
<protein>
    <recommendedName>
        <fullName evidence="4">SH3 domain-containing protein</fullName>
    </recommendedName>
</protein>
<feature type="compositionally biased region" description="Polar residues" evidence="3">
    <location>
        <begin position="1"/>
        <end position="10"/>
    </location>
</feature>
<accession>A0A369KF94</accession>
<feature type="region of interest" description="Disordered" evidence="3">
    <location>
        <begin position="1"/>
        <end position="62"/>
    </location>
</feature>
<dbReference type="SMART" id="SM00326">
    <property type="entry name" value="SH3"/>
    <property type="match status" value="1"/>
</dbReference>
<feature type="compositionally biased region" description="Polar residues" evidence="3">
    <location>
        <begin position="283"/>
        <end position="299"/>
    </location>
</feature>
<organism evidence="5 6">
    <name type="scientific">Hypsizygus marmoreus</name>
    <name type="common">White beech mushroom</name>
    <name type="synonym">Agaricus marmoreus</name>
    <dbReference type="NCBI Taxonomy" id="39966"/>
    <lineage>
        <taxon>Eukaryota</taxon>
        <taxon>Fungi</taxon>
        <taxon>Dikarya</taxon>
        <taxon>Basidiomycota</taxon>
        <taxon>Agaricomycotina</taxon>
        <taxon>Agaricomycetes</taxon>
        <taxon>Agaricomycetidae</taxon>
        <taxon>Agaricales</taxon>
        <taxon>Tricholomatineae</taxon>
        <taxon>Lyophyllaceae</taxon>
        <taxon>Hypsizygus</taxon>
    </lineage>
</organism>
<dbReference type="AlphaFoldDB" id="A0A369KF94"/>
<keyword evidence="6" id="KW-1185">Reference proteome</keyword>
<evidence type="ECO:0000256" key="1">
    <source>
        <dbReference type="ARBA" id="ARBA00022443"/>
    </source>
</evidence>
<feature type="domain" description="SH3" evidence="4">
    <location>
        <begin position="422"/>
        <end position="487"/>
    </location>
</feature>
<sequence length="501" mass="53312">MTSAVYTESQVHNERRPLSLRLDAPPSSSPFPSPSSSFLPPPMPGAHEFAVKPAPAGRNGRKASIVHKEDEAPPLHATTPTANAIQLNGIPASLLEPESTLSPITPTPSTLQRNSTLSNGALPPASPSAATTPTPSNAPLPTSPTWDALSVSTTVPTSAVQQAPRTPTTPCSPVFYPPSPSTSAAPDTSASALTPNRPAPPSPDVSRRVSAVPSNASGRSRSSRSSRPPSTAVSRTNSTRKPSMNAPSVSQNQNRLSVHSKSTPLHTSSPLPSPHSASFSFQPPGTQSHTQPSPIATTPRTLVHVRDYAYAPTDPRFSGVGPDVPRANKVARMNRRLRGSVGSEYESSEDGDAEDDDTGLDVQWDMLKFGVGRFSSWNARPGMSVGPSQGDLDLNFAGDEEDEEEEVYYEDEEVIGEGEEPLYPGLYRAMYTFEPEGTAEMALEEDQFVRVIGRGGGVGWAVVVDEREGMGEKHALVPESYLEVVRLDWEEDVVVGVAQGD</sequence>
<feature type="compositionally biased region" description="Low complexity" evidence="3">
    <location>
        <begin position="260"/>
        <end position="281"/>
    </location>
</feature>
<feature type="region of interest" description="Disordered" evidence="3">
    <location>
        <begin position="97"/>
        <end position="299"/>
    </location>
</feature>
<dbReference type="EMBL" id="LUEZ02000005">
    <property type="protein sequence ID" value="RDB30414.1"/>
    <property type="molecule type" value="Genomic_DNA"/>
</dbReference>
<feature type="compositionally biased region" description="Pro residues" evidence="3">
    <location>
        <begin position="27"/>
        <end position="44"/>
    </location>
</feature>
<name>A0A369KF94_HYPMA</name>
<proteinExistence type="predicted"/>
<dbReference type="InterPro" id="IPR036028">
    <property type="entry name" value="SH3-like_dom_sf"/>
</dbReference>
<comment type="caution">
    <text evidence="5">The sequence shown here is derived from an EMBL/GenBank/DDBJ whole genome shotgun (WGS) entry which is preliminary data.</text>
</comment>
<dbReference type="PROSITE" id="PS50002">
    <property type="entry name" value="SH3"/>
    <property type="match status" value="1"/>
</dbReference>
<dbReference type="OrthoDB" id="19092at2759"/>
<evidence type="ECO:0000313" key="6">
    <source>
        <dbReference type="Proteomes" id="UP000076154"/>
    </source>
</evidence>
<feature type="compositionally biased region" description="Low complexity" evidence="3">
    <location>
        <begin position="212"/>
        <end position="236"/>
    </location>
</feature>
<evidence type="ECO:0000259" key="4">
    <source>
        <dbReference type="PROSITE" id="PS50002"/>
    </source>
</evidence>
<feature type="compositionally biased region" description="Polar residues" evidence="3">
    <location>
        <begin position="237"/>
        <end position="259"/>
    </location>
</feature>
<feature type="compositionally biased region" description="Low complexity" evidence="3">
    <location>
        <begin position="181"/>
        <end position="195"/>
    </location>
</feature>
<feature type="compositionally biased region" description="Polar residues" evidence="3">
    <location>
        <begin position="150"/>
        <end position="171"/>
    </location>
</feature>
<dbReference type="FunCoup" id="A0A369KF94">
    <property type="interactions" value="1"/>
</dbReference>
<keyword evidence="1 2" id="KW-0728">SH3 domain</keyword>
<dbReference type="SUPFAM" id="SSF50044">
    <property type="entry name" value="SH3-domain"/>
    <property type="match status" value="1"/>
</dbReference>
<evidence type="ECO:0000256" key="2">
    <source>
        <dbReference type="PROSITE-ProRule" id="PRU00192"/>
    </source>
</evidence>
<dbReference type="Gene3D" id="2.30.30.40">
    <property type="entry name" value="SH3 Domains"/>
    <property type="match status" value="1"/>
</dbReference>
<reference evidence="5" key="1">
    <citation type="submission" date="2018-04" db="EMBL/GenBank/DDBJ databases">
        <title>Whole genome sequencing of Hypsizygus marmoreus.</title>
        <authorList>
            <person name="Choi I.-G."/>
            <person name="Min B."/>
            <person name="Kim J.-G."/>
            <person name="Kim S."/>
            <person name="Oh Y.-L."/>
            <person name="Kong W.-S."/>
            <person name="Park H."/>
            <person name="Jeong J."/>
            <person name="Song E.-S."/>
        </authorList>
    </citation>
    <scope>NUCLEOTIDE SEQUENCE [LARGE SCALE GENOMIC DNA]</scope>
    <source>
        <strain evidence="5">51987-8</strain>
    </source>
</reference>
<evidence type="ECO:0000256" key="3">
    <source>
        <dbReference type="SAM" id="MobiDB-lite"/>
    </source>
</evidence>